<dbReference type="OrthoDB" id="10064100at2759"/>
<dbReference type="SUPFAM" id="SSF57850">
    <property type="entry name" value="RING/U-box"/>
    <property type="match status" value="1"/>
</dbReference>
<accession>L8GFU9</accession>
<dbReference type="InterPro" id="IPR003613">
    <property type="entry name" value="Ubox_domain"/>
</dbReference>
<feature type="compositionally biased region" description="Low complexity" evidence="1">
    <location>
        <begin position="203"/>
        <end position="215"/>
    </location>
</feature>
<feature type="region of interest" description="Disordered" evidence="1">
    <location>
        <begin position="148"/>
        <end position="183"/>
    </location>
</feature>
<dbReference type="Proteomes" id="UP000011083">
    <property type="component" value="Unassembled WGS sequence"/>
</dbReference>
<gene>
    <name evidence="3" type="ORF">ACA1_261610</name>
</gene>
<keyword evidence="4" id="KW-1185">Reference proteome</keyword>
<sequence length="232" mass="24905">MGDCGRRKVKVSHQFFCPITQEIMRDPVIAEDGHTYEKAVIEKWLEKSPTSPMTRQQLSSAMLIPNFALKQLIDQWKDEQRRKSKGKAKVANDEAQPPPLLPSTKAGVNVADGDEEDENENWRFVDEEELQAALERSVAKPELTVARAQQQATKAKEQASAGSSSSAAAGDDGADPSEDAWGTGGWLAFAGAVAVVAGGVAWASSSSSSSSSGSSDVKRKEHADEENTCIVS</sequence>
<feature type="region of interest" description="Disordered" evidence="1">
    <location>
        <begin position="78"/>
        <end position="121"/>
    </location>
</feature>
<reference evidence="3 4" key="1">
    <citation type="journal article" date="2013" name="Genome Biol.">
        <title>Genome of Acanthamoeba castellanii highlights extensive lateral gene transfer and early evolution of tyrosine kinase signaling.</title>
        <authorList>
            <person name="Clarke M."/>
            <person name="Lohan A.J."/>
            <person name="Liu B."/>
            <person name="Lagkouvardos I."/>
            <person name="Roy S."/>
            <person name="Zafar N."/>
            <person name="Bertelli C."/>
            <person name="Schilde C."/>
            <person name="Kianianmomeni A."/>
            <person name="Burglin T.R."/>
            <person name="Frech C."/>
            <person name="Turcotte B."/>
            <person name="Kopec K.O."/>
            <person name="Synnott J.M."/>
            <person name="Choo C."/>
            <person name="Paponov I."/>
            <person name="Finkler A."/>
            <person name="Soon Heng Tan C."/>
            <person name="Hutchins A.P."/>
            <person name="Weinmeier T."/>
            <person name="Rattei T."/>
            <person name="Chu J.S."/>
            <person name="Gimenez G."/>
            <person name="Irimia M."/>
            <person name="Rigden D.J."/>
            <person name="Fitzpatrick D.A."/>
            <person name="Lorenzo-Morales J."/>
            <person name="Bateman A."/>
            <person name="Chiu C.H."/>
            <person name="Tang P."/>
            <person name="Hegemann P."/>
            <person name="Fromm H."/>
            <person name="Raoult D."/>
            <person name="Greub G."/>
            <person name="Miranda-Saavedra D."/>
            <person name="Chen N."/>
            <person name="Nash P."/>
            <person name="Ginger M.L."/>
            <person name="Horn M."/>
            <person name="Schaap P."/>
            <person name="Caler L."/>
            <person name="Loftus B."/>
        </authorList>
    </citation>
    <scope>NUCLEOTIDE SEQUENCE [LARGE SCALE GENOMIC DNA]</scope>
    <source>
        <strain evidence="3 4">Neff</strain>
    </source>
</reference>
<dbReference type="PANTHER" id="PTHR46573:SF1">
    <property type="entry name" value="WD REPEAT, SAM AND U-BOX DOMAIN-CONTAINING PROTEIN 1"/>
    <property type="match status" value="1"/>
</dbReference>
<dbReference type="VEuPathDB" id="AmoebaDB:ACA1_261610"/>
<dbReference type="PROSITE" id="PS51698">
    <property type="entry name" value="U_BOX"/>
    <property type="match status" value="1"/>
</dbReference>
<dbReference type="Pfam" id="PF04564">
    <property type="entry name" value="U-box"/>
    <property type="match status" value="1"/>
</dbReference>
<dbReference type="EMBL" id="KB008148">
    <property type="protein sequence ID" value="ELR11739.1"/>
    <property type="molecule type" value="Genomic_DNA"/>
</dbReference>
<evidence type="ECO:0000313" key="4">
    <source>
        <dbReference type="Proteomes" id="UP000011083"/>
    </source>
</evidence>
<protein>
    <submittedName>
        <fullName evidence="3">Ubox domain containing protein</fullName>
    </submittedName>
</protein>
<dbReference type="PANTHER" id="PTHR46573">
    <property type="entry name" value="WD REPEAT, SAM AND U-BOX DOMAIN-CONTAINING PROTEIN 1"/>
    <property type="match status" value="1"/>
</dbReference>
<dbReference type="CDD" id="cd16655">
    <property type="entry name" value="RING-Ubox_WDSUB1-like"/>
    <property type="match status" value="1"/>
</dbReference>
<dbReference type="SMART" id="SM00504">
    <property type="entry name" value="Ubox"/>
    <property type="match status" value="1"/>
</dbReference>
<dbReference type="GO" id="GO:0016567">
    <property type="term" value="P:protein ubiquitination"/>
    <property type="evidence" value="ECO:0007669"/>
    <property type="project" value="InterPro"/>
</dbReference>
<feature type="region of interest" description="Disordered" evidence="1">
    <location>
        <begin position="203"/>
        <end position="232"/>
    </location>
</feature>
<evidence type="ECO:0000256" key="1">
    <source>
        <dbReference type="SAM" id="MobiDB-lite"/>
    </source>
</evidence>
<organism evidence="3 4">
    <name type="scientific">Acanthamoeba castellanii (strain ATCC 30010 / Neff)</name>
    <dbReference type="NCBI Taxonomy" id="1257118"/>
    <lineage>
        <taxon>Eukaryota</taxon>
        <taxon>Amoebozoa</taxon>
        <taxon>Discosea</taxon>
        <taxon>Longamoebia</taxon>
        <taxon>Centramoebida</taxon>
        <taxon>Acanthamoebidae</taxon>
        <taxon>Acanthamoeba</taxon>
    </lineage>
</organism>
<feature type="domain" description="U-box" evidence="2">
    <location>
        <begin position="10"/>
        <end position="83"/>
    </location>
</feature>
<evidence type="ECO:0000259" key="2">
    <source>
        <dbReference type="PROSITE" id="PS51698"/>
    </source>
</evidence>
<feature type="compositionally biased region" description="Basic and acidic residues" evidence="1">
    <location>
        <begin position="216"/>
        <end position="225"/>
    </location>
</feature>
<dbReference type="InterPro" id="IPR052085">
    <property type="entry name" value="WD-SAM-U-box"/>
</dbReference>
<dbReference type="KEGG" id="acan:ACA1_261610"/>
<dbReference type="GeneID" id="14912060"/>
<dbReference type="AlphaFoldDB" id="L8GFU9"/>
<name>L8GFU9_ACACF</name>
<dbReference type="GO" id="GO:0004842">
    <property type="term" value="F:ubiquitin-protein transferase activity"/>
    <property type="evidence" value="ECO:0007669"/>
    <property type="project" value="InterPro"/>
</dbReference>
<evidence type="ECO:0000313" key="3">
    <source>
        <dbReference type="EMBL" id="ELR11739.1"/>
    </source>
</evidence>
<dbReference type="RefSeq" id="XP_004333752.1">
    <property type="nucleotide sequence ID" value="XM_004333704.1"/>
</dbReference>
<feature type="compositionally biased region" description="Low complexity" evidence="1">
    <location>
        <begin position="148"/>
        <end position="171"/>
    </location>
</feature>
<proteinExistence type="predicted"/>
<dbReference type="Gene3D" id="3.30.40.10">
    <property type="entry name" value="Zinc/RING finger domain, C3HC4 (zinc finger)"/>
    <property type="match status" value="1"/>
</dbReference>
<dbReference type="InterPro" id="IPR013083">
    <property type="entry name" value="Znf_RING/FYVE/PHD"/>
</dbReference>